<protein>
    <submittedName>
        <fullName evidence="1">Uncharacterized protein</fullName>
    </submittedName>
</protein>
<evidence type="ECO:0000313" key="1">
    <source>
        <dbReference type="EMBL" id="KAK5845964.1"/>
    </source>
</evidence>
<proteinExistence type="predicted"/>
<sequence length="73" mass="8208">MDSDMIASLILPIVKVDPRTSMSVLIANIRSQFRYKPCYHKAWIAKQKALEKMHSGWDASYNEGTGILAAIEP</sequence>
<dbReference type="EMBL" id="JARKNE010000001">
    <property type="protein sequence ID" value="KAK5845964.1"/>
    <property type="molecule type" value="Genomic_DNA"/>
</dbReference>
<evidence type="ECO:0000313" key="2">
    <source>
        <dbReference type="Proteomes" id="UP001358586"/>
    </source>
</evidence>
<accession>A0ABR0R346</accession>
<gene>
    <name evidence="1" type="ORF">PVK06_002224</name>
</gene>
<comment type="caution">
    <text evidence="1">The sequence shown here is derived from an EMBL/GenBank/DDBJ whole genome shotgun (WGS) entry which is preliminary data.</text>
</comment>
<reference evidence="1 2" key="1">
    <citation type="submission" date="2023-03" db="EMBL/GenBank/DDBJ databases">
        <title>WGS of Gossypium arboreum.</title>
        <authorList>
            <person name="Yu D."/>
        </authorList>
    </citation>
    <scope>NUCLEOTIDE SEQUENCE [LARGE SCALE GENOMIC DNA]</scope>
    <source>
        <tissue evidence="1">Leaf</tissue>
    </source>
</reference>
<organism evidence="1 2">
    <name type="scientific">Gossypium arboreum</name>
    <name type="common">Tree cotton</name>
    <name type="synonym">Gossypium nanking</name>
    <dbReference type="NCBI Taxonomy" id="29729"/>
    <lineage>
        <taxon>Eukaryota</taxon>
        <taxon>Viridiplantae</taxon>
        <taxon>Streptophyta</taxon>
        <taxon>Embryophyta</taxon>
        <taxon>Tracheophyta</taxon>
        <taxon>Spermatophyta</taxon>
        <taxon>Magnoliopsida</taxon>
        <taxon>eudicotyledons</taxon>
        <taxon>Gunneridae</taxon>
        <taxon>Pentapetalae</taxon>
        <taxon>rosids</taxon>
        <taxon>malvids</taxon>
        <taxon>Malvales</taxon>
        <taxon>Malvaceae</taxon>
        <taxon>Malvoideae</taxon>
        <taxon>Gossypium</taxon>
    </lineage>
</organism>
<name>A0ABR0R346_GOSAR</name>
<keyword evidence="2" id="KW-1185">Reference proteome</keyword>
<dbReference type="Proteomes" id="UP001358586">
    <property type="component" value="Chromosome 1"/>
</dbReference>